<comment type="similarity">
    <text evidence="2 5">Belongs to the calycin superfamily. Lipocalin family.</text>
</comment>
<dbReference type="GeneTree" id="ENSGT01010000229332"/>
<feature type="chain" id="PRO_5034206341" description="Lipocalin/cytosolic fatty-acid binding domain-containing protein" evidence="6">
    <location>
        <begin position="22"/>
        <end position="179"/>
    </location>
</feature>
<evidence type="ECO:0000256" key="6">
    <source>
        <dbReference type="SAM" id="SignalP"/>
    </source>
</evidence>
<dbReference type="PROSITE" id="PS00213">
    <property type="entry name" value="LIPOCALIN"/>
    <property type="match status" value="1"/>
</dbReference>
<reference evidence="8" key="2">
    <citation type="submission" date="2025-09" db="UniProtKB">
        <authorList>
            <consortium name="Ensembl"/>
        </authorList>
    </citation>
    <scope>IDENTIFICATION</scope>
</reference>
<evidence type="ECO:0000256" key="4">
    <source>
        <dbReference type="ARBA" id="ARBA00022729"/>
    </source>
</evidence>
<dbReference type="PANTHER" id="PTHR11430">
    <property type="entry name" value="LIPOCALIN"/>
    <property type="match status" value="1"/>
</dbReference>
<accession>A0A8C5QUV7</accession>
<dbReference type="Proteomes" id="UP000694569">
    <property type="component" value="Unplaced"/>
</dbReference>
<evidence type="ECO:0000313" key="9">
    <source>
        <dbReference type="Proteomes" id="UP000694569"/>
    </source>
</evidence>
<dbReference type="InterPro" id="IPR002450">
    <property type="entry name" value="von_Ebner_gland"/>
</dbReference>
<name>A0A8C5QUV7_9ANUR</name>
<comment type="subcellular location">
    <subcellularLocation>
        <location evidence="1">Secreted</location>
    </subcellularLocation>
</comment>
<organism evidence="8 9">
    <name type="scientific">Leptobrachium leishanense</name>
    <name type="common">Leishan spiny toad</name>
    <dbReference type="NCBI Taxonomy" id="445787"/>
    <lineage>
        <taxon>Eukaryota</taxon>
        <taxon>Metazoa</taxon>
        <taxon>Chordata</taxon>
        <taxon>Craniata</taxon>
        <taxon>Vertebrata</taxon>
        <taxon>Euteleostomi</taxon>
        <taxon>Amphibia</taxon>
        <taxon>Batrachia</taxon>
        <taxon>Anura</taxon>
        <taxon>Pelobatoidea</taxon>
        <taxon>Megophryidae</taxon>
        <taxon>Leptobrachium</taxon>
    </lineage>
</organism>
<keyword evidence="9" id="KW-1185">Reference proteome</keyword>
<dbReference type="Gene3D" id="2.40.128.20">
    <property type="match status" value="1"/>
</dbReference>
<dbReference type="InterPro" id="IPR012674">
    <property type="entry name" value="Calycin"/>
</dbReference>
<dbReference type="PANTHER" id="PTHR11430:SF32">
    <property type="entry name" value="CHLOROPLASTIC LIPOCALIN"/>
    <property type="match status" value="1"/>
</dbReference>
<dbReference type="Pfam" id="PF00061">
    <property type="entry name" value="Lipocalin"/>
    <property type="match status" value="1"/>
</dbReference>
<keyword evidence="3" id="KW-0964">Secreted</keyword>
<sequence length="179" mass="19513">MKGLTLALGLLVALCTLCAQAKPVIKPDINTDEITGKWFCLAVASESPEETSESYTVFTSEFTFTADGKLKVETTIPRNGSCEKETKTYSKTDTPGRYIIYDSEIEPGVEVLGKDDSEDIVITAQPVFGWDPSGSSLYPLGRTQDVPAVTYEEFNEMAEDMGMDVADAYLLPKTGLCIL</sequence>
<dbReference type="AlphaFoldDB" id="A0A8C5QUV7"/>
<dbReference type="SUPFAM" id="SSF50814">
    <property type="entry name" value="Lipocalins"/>
    <property type="match status" value="1"/>
</dbReference>
<evidence type="ECO:0000256" key="2">
    <source>
        <dbReference type="ARBA" id="ARBA00006889"/>
    </source>
</evidence>
<dbReference type="GO" id="GO:0036094">
    <property type="term" value="F:small molecule binding"/>
    <property type="evidence" value="ECO:0007669"/>
    <property type="project" value="InterPro"/>
</dbReference>
<dbReference type="InterPro" id="IPR002345">
    <property type="entry name" value="Lipocalin"/>
</dbReference>
<dbReference type="PRINTS" id="PR01175">
    <property type="entry name" value="VNEBNERGLAND"/>
</dbReference>
<protein>
    <recommendedName>
        <fullName evidence="7">Lipocalin/cytosolic fatty-acid binding domain-containing protein</fullName>
    </recommendedName>
</protein>
<keyword evidence="4 6" id="KW-0732">Signal</keyword>
<reference evidence="8" key="1">
    <citation type="submission" date="2025-08" db="UniProtKB">
        <authorList>
            <consortium name="Ensembl"/>
        </authorList>
    </citation>
    <scope>IDENTIFICATION</scope>
</reference>
<proteinExistence type="inferred from homology"/>
<evidence type="ECO:0000259" key="7">
    <source>
        <dbReference type="Pfam" id="PF00061"/>
    </source>
</evidence>
<evidence type="ECO:0000256" key="3">
    <source>
        <dbReference type="ARBA" id="ARBA00022525"/>
    </source>
</evidence>
<dbReference type="GO" id="GO:0005576">
    <property type="term" value="C:extracellular region"/>
    <property type="evidence" value="ECO:0007669"/>
    <property type="project" value="UniProtKB-SubCell"/>
</dbReference>
<evidence type="ECO:0000313" key="8">
    <source>
        <dbReference type="Ensembl" id="ENSLLEP00000043371.1"/>
    </source>
</evidence>
<dbReference type="OrthoDB" id="9048943at2759"/>
<dbReference type="InterPro" id="IPR000566">
    <property type="entry name" value="Lipocln_cytosolic_FA-bd_dom"/>
</dbReference>
<evidence type="ECO:0000256" key="1">
    <source>
        <dbReference type="ARBA" id="ARBA00004613"/>
    </source>
</evidence>
<dbReference type="InterPro" id="IPR022272">
    <property type="entry name" value="Lipocalin_CS"/>
</dbReference>
<dbReference type="Ensembl" id="ENSLLET00000045100.1">
    <property type="protein sequence ID" value="ENSLLEP00000043371.1"/>
    <property type="gene ID" value="ENSLLEG00000027584.1"/>
</dbReference>
<feature type="signal peptide" evidence="6">
    <location>
        <begin position="1"/>
        <end position="21"/>
    </location>
</feature>
<evidence type="ECO:0000256" key="5">
    <source>
        <dbReference type="RuleBase" id="RU003695"/>
    </source>
</evidence>
<feature type="domain" description="Lipocalin/cytosolic fatty-acid binding" evidence="7">
    <location>
        <begin position="35"/>
        <end position="171"/>
    </location>
</feature>